<feature type="domain" description="Fibronectin type-III" evidence="6">
    <location>
        <begin position="1151"/>
        <end position="1241"/>
    </location>
</feature>
<dbReference type="Pfam" id="PF00041">
    <property type="entry name" value="fn3"/>
    <property type="match status" value="5"/>
</dbReference>
<dbReference type="NCBIfam" id="NF012211">
    <property type="entry name" value="tand_rpt_95"/>
    <property type="match status" value="2"/>
</dbReference>
<keyword evidence="3" id="KW-0624">Polysaccharide degradation</keyword>
<gene>
    <name evidence="7" type="ORF">G9H71_08380</name>
</gene>
<feature type="domain" description="Fibronectin type-III" evidence="6">
    <location>
        <begin position="954"/>
        <end position="1056"/>
    </location>
</feature>
<keyword evidence="5" id="KW-1133">Transmembrane helix</keyword>
<feature type="domain" description="Fibronectin type-III" evidence="6">
    <location>
        <begin position="769"/>
        <end position="856"/>
    </location>
</feature>
<feature type="region of interest" description="Disordered" evidence="4">
    <location>
        <begin position="1487"/>
        <end position="1567"/>
    </location>
</feature>
<reference evidence="7 8" key="1">
    <citation type="submission" date="2020-03" db="EMBL/GenBank/DDBJ databases">
        <title>Two novel Motilibacter sp.</title>
        <authorList>
            <person name="Liu S."/>
        </authorList>
    </citation>
    <scope>NUCLEOTIDE SEQUENCE [LARGE SCALE GENOMIC DNA]</scope>
    <source>
        <strain evidence="7 8">E257</strain>
    </source>
</reference>
<dbReference type="RefSeq" id="WP_166280703.1">
    <property type="nucleotide sequence ID" value="NZ_JAANNP010000003.1"/>
</dbReference>
<keyword evidence="1" id="KW-0677">Repeat</keyword>
<evidence type="ECO:0000256" key="3">
    <source>
        <dbReference type="ARBA" id="ARBA00023326"/>
    </source>
</evidence>
<dbReference type="Gene3D" id="2.60.40.10">
    <property type="entry name" value="Immunoglobulins"/>
    <property type="match status" value="5"/>
</dbReference>
<feature type="domain" description="Fibronectin type-III" evidence="6">
    <location>
        <begin position="1057"/>
        <end position="1150"/>
    </location>
</feature>
<keyword evidence="8" id="KW-1185">Reference proteome</keyword>
<organism evidence="7 8">
    <name type="scientific">Motilibacter deserti</name>
    <dbReference type="NCBI Taxonomy" id="2714956"/>
    <lineage>
        <taxon>Bacteria</taxon>
        <taxon>Bacillati</taxon>
        <taxon>Actinomycetota</taxon>
        <taxon>Actinomycetes</taxon>
        <taxon>Motilibacterales</taxon>
        <taxon>Motilibacteraceae</taxon>
        <taxon>Motilibacter</taxon>
    </lineage>
</organism>
<keyword evidence="2" id="KW-0326">Glycosidase</keyword>
<sequence length="1780" mass="178747">MDDTLTVVAGESERVDVLANDEATDGLRADITTAPPALRVEPRGNGVFDVHVAAQTTPGEQRVDYALSDGTTRVASATLVVQVVAPEPTPEEGPAPAASPTSPPSGAGRSSADPAVDPAPTDGTAAPEPGPAAAPSVQAPAAPPSTPPPADTGAPDATPSASSPPLVRPEPAVARVTSFEALAALLLAPTAVDDEAVARAGRAIAIDVLSNDVEVGGLTLTLAGARAPAHGTAIATGDTVTYTSNAEFEGNDIFEYALARGGAEVARATVRVVVLPMPSAVAVALDDEARTRPGSSVDIRVLGNDRGIYKEPTRDIDVDVVKVSDPGHGTADMSASSPYAFTYTPNSGFVGTDSFVYRLERAGAKLDTATVRISVAREPTGPVAVDDLFTCTTGKGIAVYVADNDQLEAYKVLDLDVPDETDHGRTTHETTQFFGYEPEAGFVGRDTFSYTLVLEPPTNIPGILATAPVTVTADVTILVLGPTANPDSATTAGPGAPVTIDVKANDDDAGPYGVTVLSESGPTYGSAVPAPDGSILYTPVPGFSGTDSFRYLLVDSEGGEIGPAARVTVVVPPPPAPQDDPVTIYPGDDTIAIDVLANDGSAAAGFTVTAPATTSHGSTTVSGGTVEYVPNSTAANVQDDFLYNLVSADGSIVGRAYVRVTIRPRSVANDDPDGLAQIRAVAGGSAVRIDVLANDVETAGRRVEIVSGNGPQHGTAVVAADGSISYVMNAGTTVFEDKFTYAIGHTSYDGRGRFIVEDDAVVTITRVLPPTAPTALTAAEGDARVLLAWQLPLDDGGSPVIDYVVTVNGAPTPLGTTTALSFLVDRLQNGTAYTFEVRARNAAGDGPPARTSALPFTVPDPPGPVTATPGDSAATVDWTAPASDGGRAITEYRVTLTAPGLPTQSAVVTGSPLSVTFTGLRNGTLYTATVAAVNAAGPGAPGSATVTPRTVPRAPVPLTATPQNGSLQLVWNAPANDGGSTVLGYRVRVAPTSSGPAPSPTSGAPCSTGYLPASARSLLVPSLTNGTAYDIEVVACNVAGDGPPATATATPRTVPTVPLDLAATAGNASTTVTWRPPASDGGSPLRGYRLTATPSSTSGGAAPLDAQVGPGVLRHVWTGLVNGVAYAFTVAAFNDAGDGPAASVNATPATVPGPPRNLRVVPGDDEATLSWEAPATDGGSTILGYRVRLSGTSEVRETLAGTTFTWDGLPPGSPASFVVSASNAVGEGPGAAVGPVVPGPPVLVDDVGYTTARRAVTLDVLANDARPGGFAFEVLDPGGRATAAPGRRARFTPGGPFGTATFRYRLSDGDLVDVSAGVTMREVRAVDDSAVLRPARRADLRVTGNDLVPSGVSVVISDGPEDGTAVVNGGSVAYTPRASFAGTDSFSYGLVAGGRLIDVALVRITVPSAQDDAARTAAGDAVVTAVTRNDIAAQGLTVVLRGQPSRGTAVVVGDRVRYTPDDGFSGTDRFRYGLRSGSSVLTTAEVTVTVVAPPPPESTVEDSGDTDEPGTPGTPGNPGTPGADDPDPAPPGTTPPGTTPPGAPGNPGTTPPGTGSRPDAVDDVGSVAPGEQVTLPVLQNDVDGAGNPLQGSVVIVGRPDVGTAAAAGGSVTYTAPADAHSRTVTFAYRVSDASGGSDTATVDVRLGPLVPVNAASAAPGGTVPISGDGCAPGEQVRVLVDGRPAQGTTADQNGSFTADVPAPTGIGPHEVRAVCADRAFEAGFSVVSTTSTTAMSGAAGAAAAGAIALLLAFYLLTGSGLAPRGAGAPARRRPTFRAAH</sequence>
<keyword evidence="3" id="KW-0119">Carbohydrate metabolism</keyword>
<protein>
    <submittedName>
        <fullName evidence="7">Tandem-95 repeat protein</fullName>
    </submittedName>
</protein>
<evidence type="ECO:0000313" key="7">
    <source>
        <dbReference type="EMBL" id="NHC13795.1"/>
    </source>
</evidence>
<feature type="compositionally biased region" description="Low complexity" evidence="4">
    <location>
        <begin position="1546"/>
        <end position="1555"/>
    </location>
</feature>
<feature type="region of interest" description="Disordered" evidence="4">
    <location>
        <begin position="87"/>
        <end position="169"/>
    </location>
</feature>
<dbReference type="SMART" id="SM00060">
    <property type="entry name" value="FN3"/>
    <property type="match status" value="5"/>
</dbReference>
<keyword evidence="5" id="KW-0812">Transmembrane</keyword>
<dbReference type="Gene3D" id="2.60.40.3440">
    <property type="match status" value="6"/>
</dbReference>
<dbReference type="InterPro" id="IPR003961">
    <property type="entry name" value="FN3_dom"/>
</dbReference>
<feature type="compositionally biased region" description="Pro residues" evidence="4">
    <location>
        <begin position="1528"/>
        <end position="1544"/>
    </location>
</feature>
<dbReference type="PANTHER" id="PTHR13817">
    <property type="entry name" value="TITIN"/>
    <property type="match status" value="1"/>
</dbReference>
<dbReference type="InterPro" id="IPR036116">
    <property type="entry name" value="FN3_sf"/>
</dbReference>
<feature type="region of interest" description="Disordered" evidence="4">
    <location>
        <begin position="1071"/>
        <end position="1102"/>
    </location>
</feature>
<feature type="compositionally biased region" description="Low complexity" evidence="4">
    <location>
        <begin position="94"/>
        <end position="140"/>
    </location>
</feature>
<evidence type="ECO:0000313" key="8">
    <source>
        <dbReference type="Proteomes" id="UP000800981"/>
    </source>
</evidence>
<feature type="transmembrane region" description="Helical" evidence="5">
    <location>
        <begin position="1734"/>
        <end position="1756"/>
    </location>
</feature>
<dbReference type="Pfam" id="PF17963">
    <property type="entry name" value="Big_9"/>
    <property type="match status" value="8"/>
</dbReference>
<name>A0ABX0GTE6_9ACTN</name>
<dbReference type="InterPro" id="IPR050964">
    <property type="entry name" value="Striated_Muscle_Regulatory"/>
</dbReference>
<feature type="compositionally biased region" description="Acidic residues" evidence="4">
    <location>
        <begin position="1499"/>
        <end position="1508"/>
    </location>
</feature>
<dbReference type="PANTHER" id="PTHR13817:SF73">
    <property type="entry name" value="FIBRONECTIN TYPE-III DOMAIN-CONTAINING PROTEIN"/>
    <property type="match status" value="1"/>
</dbReference>
<dbReference type="InterPro" id="IPR013783">
    <property type="entry name" value="Ig-like_fold"/>
</dbReference>
<evidence type="ECO:0000259" key="6">
    <source>
        <dbReference type="PROSITE" id="PS50853"/>
    </source>
</evidence>
<dbReference type="CDD" id="cd00063">
    <property type="entry name" value="FN3"/>
    <property type="match status" value="5"/>
</dbReference>
<feature type="compositionally biased region" description="Pro residues" evidence="4">
    <location>
        <begin position="141"/>
        <end position="150"/>
    </location>
</feature>
<keyword evidence="2" id="KW-0378">Hydrolase</keyword>
<feature type="domain" description="Fibronectin type-III" evidence="6">
    <location>
        <begin position="858"/>
        <end position="953"/>
    </location>
</feature>
<dbReference type="Proteomes" id="UP000800981">
    <property type="component" value="Unassembled WGS sequence"/>
</dbReference>
<dbReference type="PROSITE" id="PS50853">
    <property type="entry name" value="FN3"/>
    <property type="match status" value="5"/>
</dbReference>
<evidence type="ECO:0000256" key="4">
    <source>
        <dbReference type="SAM" id="MobiDB-lite"/>
    </source>
</evidence>
<proteinExistence type="predicted"/>
<dbReference type="SUPFAM" id="SSF49265">
    <property type="entry name" value="Fibronectin type III"/>
    <property type="match status" value="3"/>
</dbReference>
<keyword evidence="5" id="KW-0472">Membrane</keyword>
<dbReference type="EMBL" id="JAANNP010000003">
    <property type="protein sequence ID" value="NHC13795.1"/>
    <property type="molecule type" value="Genomic_DNA"/>
</dbReference>
<feature type="compositionally biased region" description="Low complexity" evidence="4">
    <location>
        <begin position="151"/>
        <end position="165"/>
    </location>
</feature>
<evidence type="ECO:0000256" key="5">
    <source>
        <dbReference type="SAM" id="Phobius"/>
    </source>
</evidence>
<evidence type="ECO:0000256" key="2">
    <source>
        <dbReference type="ARBA" id="ARBA00023295"/>
    </source>
</evidence>
<evidence type="ECO:0000256" key="1">
    <source>
        <dbReference type="ARBA" id="ARBA00022737"/>
    </source>
</evidence>
<comment type="caution">
    <text evidence="7">The sequence shown here is derived from an EMBL/GenBank/DDBJ whole genome shotgun (WGS) entry which is preliminary data.</text>
</comment>
<feature type="region of interest" description="Disordered" evidence="4">
    <location>
        <begin position="843"/>
        <end position="874"/>
    </location>
</feature>
<accession>A0ABX0GTE6</accession>